<dbReference type="AlphaFoldDB" id="A0AAN6P364"/>
<comment type="caution">
    <text evidence="2">The sequence shown here is derived from an EMBL/GenBank/DDBJ whole genome shotgun (WGS) entry which is preliminary data.</text>
</comment>
<protein>
    <submittedName>
        <fullName evidence="2">Uncharacterized protein</fullName>
    </submittedName>
</protein>
<dbReference type="EMBL" id="MU859085">
    <property type="protein sequence ID" value="KAK3954762.1"/>
    <property type="molecule type" value="Genomic_DNA"/>
</dbReference>
<accession>A0AAN6P364</accession>
<reference evidence="2" key="1">
    <citation type="journal article" date="2023" name="Mol. Phylogenet. Evol.">
        <title>Genome-scale phylogeny and comparative genomics of the fungal order Sordariales.</title>
        <authorList>
            <person name="Hensen N."/>
            <person name="Bonometti L."/>
            <person name="Westerberg I."/>
            <person name="Brannstrom I.O."/>
            <person name="Guillou S."/>
            <person name="Cros-Aarteil S."/>
            <person name="Calhoun S."/>
            <person name="Haridas S."/>
            <person name="Kuo A."/>
            <person name="Mondo S."/>
            <person name="Pangilinan J."/>
            <person name="Riley R."/>
            <person name="LaButti K."/>
            <person name="Andreopoulos B."/>
            <person name="Lipzen A."/>
            <person name="Chen C."/>
            <person name="Yan M."/>
            <person name="Daum C."/>
            <person name="Ng V."/>
            <person name="Clum A."/>
            <person name="Steindorff A."/>
            <person name="Ohm R.A."/>
            <person name="Martin F."/>
            <person name="Silar P."/>
            <person name="Natvig D.O."/>
            <person name="Lalanne C."/>
            <person name="Gautier V."/>
            <person name="Ament-Velasquez S.L."/>
            <person name="Kruys A."/>
            <person name="Hutchinson M.I."/>
            <person name="Powell A.J."/>
            <person name="Barry K."/>
            <person name="Miller A.N."/>
            <person name="Grigoriev I.V."/>
            <person name="Debuchy R."/>
            <person name="Gladieux P."/>
            <person name="Hiltunen Thoren M."/>
            <person name="Johannesson H."/>
        </authorList>
    </citation>
    <scope>NUCLEOTIDE SEQUENCE</scope>
    <source>
        <strain evidence="2">CBS 626.80</strain>
    </source>
</reference>
<proteinExistence type="predicted"/>
<feature type="region of interest" description="Disordered" evidence="1">
    <location>
        <begin position="1"/>
        <end position="46"/>
    </location>
</feature>
<dbReference type="Proteomes" id="UP001303222">
    <property type="component" value="Unassembled WGS sequence"/>
</dbReference>
<sequence>MTSHGHHSRSTTSLHGDGHGDRHQRSGGRESKYKPSSKNGFTATYSSQLPTEPVSFLFSVNEYDVSYGNSPAPRDQWDNILPPLTKNGYRLADEAPVFRYRDGIISKAPEYVWRRLIPGQPGGIYRQDENGRFVGQAFNYRAHSIFACSPCLPFIVADGDISLYNSYMRHVGENSAPPYVEDSARCWHMLHFDHNNGISQANGESYGRPWVAGRNPSWVPSLVPKVFKNHTEPQTLSRGLSGEISIVIGLMAFHSPLRRPGWVFEQRWWEQNSWQGPSSAPVYYPPQADAAPRGFLVHVCLDFCHVPGVPLDHFSESYHTEQKSIIGTFEAQGAWVRDAGTH</sequence>
<evidence type="ECO:0000313" key="3">
    <source>
        <dbReference type="Proteomes" id="UP001303222"/>
    </source>
</evidence>
<feature type="compositionally biased region" description="Basic and acidic residues" evidence="1">
    <location>
        <begin position="16"/>
        <end position="33"/>
    </location>
</feature>
<name>A0AAN6P364_9PEZI</name>
<keyword evidence="3" id="KW-1185">Reference proteome</keyword>
<reference evidence="2" key="2">
    <citation type="submission" date="2023-06" db="EMBL/GenBank/DDBJ databases">
        <authorList>
            <consortium name="Lawrence Berkeley National Laboratory"/>
            <person name="Mondo S.J."/>
            <person name="Hensen N."/>
            <person name="Bonometti L."/>
            <person name="Westerberg I."/>
            <person name="Brannstrom I.O."/>
            <person name="Guillou S."/>
            <person name="Cros-Aarteil S."/>
            <person name="Calhoun S."/>
            <person name="Haridas S."/>
            <person name="Kuo A."/>
            <person name="Pangilinan J."/>
            <person name="Riley R."/>
            <person name="Labutti K."/>
            <person name="Andreopoulos B."/>
            <person name="Lipzen A."/>
            <person name="Chen C."/>
            <person name="Yanf M."/>
            <person name="Daum C."/>
            <person name="Ng V."/>
            <person name="Clum A."/>
            <person name="Steindorff A."/>
            <person name="Ohm R."/>
            <person name="Martin F."/>
            <person name="Silar P."/>
            <person name="Natvig D."/>
            <person name="Lalanne C."/>
            <person name="Gautier V."/>
            <person name="Ament-Velasquez S.L."/>
            <person name="Kruys A."/>
            <person name="Hutchinson M.I."/>
            <person name="Powell A.J."/>
            <person name="Barry K."/>
            <person name="Miller A.N."/>
            <person name="Grigoriev I.V."/>
            <person name="Debuchy R."/>
            <person name="Gladieux P."/>
            <person name="Thoren M.H."/>
            <person name="Johannesson H."/>
        </authorList>
    </citation>
    <scope>NUCLEOTIDE SEQUENCE</scope>
    <source>
        <strain evidence="2">CBS 626.80</strain>
    </source>
</reference>
<feature type="compositionally biased region" description="Polar residues" evidence="1">
    <location>
        <begin position="34"/>
        <end position="46"/>
    </location>
</feature>
<organism evidence="2 3">
    <name type="scientific">Pseudoneurospora amorphoporcata</name>
    <dbReference type="NCBI Taxonomy" id="241081"/>
    <lineage>
        <taxon>Eukaryota</taxon>
        <taxon>Fungi</taxon>
        <taxon>Dikarya</taxon>
        <taxon>Ascomycota</taxon>
        <taxon>Pezizomycotina</taxon>
        <taxon>Sordariomycetes</taxon>
        <taxon>Sordariomycetidae</taxon>
        <taxon>Sordariales</taxon>
        <taxon>Sordariaceae</taxon>
        <taxon>Pseudoneurospora</taxon>
    </lineage>
</organism>
<evidence type="ECO:0000256" key="1">
    <source>
        <dbReference type="SAM" id="MobiDB-lite"/>
    </source>
</evidence>
<evidence type="ECO:0000313" key="2">
    <source>
        <dbReference type="EMBL" id="KAK3954762.1"/>
    </source>
</evidence>
<gene>
    <name evidence="2" type="ORF">QBC32DRAFT_74130</name>
</gene>